<proteinExistence type="predicted"/>
<dbReference type="Proteomes" id="UP001264980">
    <property type="component" value="Unassembled WGS sequence"/>
</dbReference>
<comment type="caution">
    <text evidence="1">The sequence shown here is derived from an EMBL/GenBank/DDBJ whole genome shotgun (WGS) entry which is preliminary data.</text>
</comment>
<dbReference type="EMBL" id="JAVDTI010000001">
    <property type="protein sequence ID" value="MDR6804317.1"/>
    <property type="molecule type" value="Genomic_DNA"/>
</dbReference>
<accession>A0ABU1QTI5</accession>
<organism evidence="1 2">
    <name type="scientific">Dyadobacter fermentans</name>
    <dbReference type="NCBI Taxonomy" id="94254"/>
    <lineage>
        <taxon>Bacteria</taxon>
        <taxon>Pseudomonadati</taxon>
        <taxon>Bacteroidota</taxon>
        <taxon>Cytophagia</taxon>
        <taxon>Cytophagales</taxon>
        <taxon>Spirosomataceae</taxon>
        <taxon>Dyadobacter</taxon>
    </lineage>
</organism>
<evidence type="ECO:0008006" key="3">
    <source>
        <dbReference type="Google" id="ProtNLM"/>
    </source>
</evidence>
<sequence length="130" mass="14478">MEKLLVATGATCFLPMMALLACGHLGDRTTVVYGKVFDENQVPVDSILVQLRGAKMTGSIELKSTYTDENGDYEIALEVPRKFGQVNVAIPYGLNNPKLETIYIRGDRIKGQNRPMIGKKTQWDFKLLAK</sequence>
<evidence type="ECO:0000313" key="2">
    <source>
        <dbReference type="Proteomes" id="UP001264980"/>
    </source>
</evidence>
<keyword evidence="2" id="KW-1185">Reference proteome</keyword>
<evidence type="ECO:0000313" key="1">
    <source>
        <dbReference type="EMBL" id="MDR6804317.1"/>
    </source>
</evidence>
<dbReference type="PROSITE" id="PS51257">
    <property type="entry name" value="PROKAR_LIPOPROTEIN"/>
    <property type="match status" value="1"/>
</dbReference>
<name>A0ABU1QTI5_9BACT</name>
<reference evidence="1 2" key="1">
    <citation type="submission" date="2023-07" db="EMBL/GenBank/DDBJ databases">
        <title>Sorghum-associated microbial communities from plants grown in Nebraska, USA.</title>
        <authorList>
            <person name="Schachtman D."/>
        </authorList>
    </citation>
    <scope>NUCLEOTIDE SEQUENCE [LARGE SCALE GENOMIC DNA]</scope>
    <source>
        <strain evidence="1 2">BE57</strain>
    </source>
</reference>
<protein>
    <recommendedName>
        <fullName evidence="3">Carboxypeptidase regulatory-like domain-containing protein</fullName>
    </recommendedName>
</protein>
<dbReference type="SUPFAM" id="SSF49464">
    <property type="entry name" value="Carboxypeptidase regulatory domain-like"/>
    <property type="match status" value="1"/>
</dbReference>
<gene>
    <name evidence="1" type="ORF">J2W84_001354</name>
</gene>
<dbReference type="InterPro" id="IPR008969">
    <property type="entry name" value="CarboxyPept-like_regulatory"/>
</dbReference>
<dbReference type="RefSeq" id="WP_309981611.1">
    <property type="nucleotide sequence ID" value="NZ_JAVDTI010000001.1"/>
</dbReference>